<sequence length="102" mass="11551">MSHLSLILLITYLLFHIDYPLYISWSVFLVPGWFVASPSLRLVAFVFSLPVLTWTLAYPLYTLPACLPAFCFASLDLNKSSFCLPCRLLACLCILVHINPKL</sequence>
<keyword evidence="1" id="KW-0472">Membrane</keyword>
<evidence type="ECO:0000313" key="3">
    <source>
        <dbReference type="Proteomes" id="UP001444071"/>
    </source>
</evidence>
<protein>
    <recommendedName>
        <fullName evidence="4">NADH dehydrogenase subunit 1</fullName>
    </recommendedName>
</protein>
<name>A0ABV0WDM6_9TELE</name>
<keyword evidence="1" id="KW-1133">Transmembrane helix</keyword>
<evidence type="ECO:0008006" key="4">
    <source>
        <dbReference type="Google" id="ProtNLM"/>
    </source>
</evidence>
<evidence type="ECO:0000313" key="2">
    <source>
        <dbReference type="EMBL" id="MEQ2267589.1"/>
    </source>
</evidence>
<keyword evidence="3" id="KW-1185">Reference proteome</keyword>
<feature type="transmembrane region" description="Helical" evidence="1">
    <location>
        <begin position="42"/>
        <end position="61"/>
    </location>
</feature>
<dbReference type="EMBL" id="JAHRIM010042570">
    <property type="protein sequence ID" value="MEQ2267589.1"/>
    <property type="molecule type" value="Genomic_DNA"/>
</dbReference>
<proteinExistence type="predicted"/>
<gene>
    <name evidence="2" type="ORF">XENORESO_007892</name>
</gene>
<keyword evidence="1" id="KW-0812">Transmembrane</keyword>
<reference evidence="2 3" key="1">
    <citation type="submission" date="2021-06" db="EMBL/GenBank/DDBJ databases">
        <authorList>
            <person name="Palmer J.M."/>
        </authorList>
    </citation>
    <scope>NUCLEOTIDE SEQUENCE [LARGE SCALE GENOMIC DNA]</scope>
    <source>
        <strain evidence="2 3">XR_2019</strain>
        <tissue evidence="2">Muscle</tissue>
    </source>
</reference>
<comment type="caution">
    <text evidence="2">The sequence shown here is derived from an EMBL/GenBank/DDBJ whole genome shotgun (WGS) entry which is preliminary data.</text>
</comment>
<organism evidence="2 3">
    <name type="scientific">Xenotaenia resolanae</name>
    <dbReference type="NCBI Taxonomy" id="208358"/>
    <lineage>
        <taxon>Eukaryota</taxon>
        <taxon>Metazoa</taxon>
        <taxon>Chordata</taxon>
        <taxon>Craniata</taxon>
        <taxon>Vertebrata</taxon>
        <taxon>Euteleostomi</taxon>
        <taxon>Actinopterygii</taxon>
        <taxon>Neopterygii</taxon>
        <taxon>Teleostei</taxon>
        <taxon>Neoteleostei</taxon>
        <taxon>Acanthomorphata</taxon>
        <taxon>Ovalentaria</taxon>
        <taxon>Atherinomorphae</taxon>
        <taxon>Cyprinodontiformes</taxon>
        <taxon>Goodeidae</taxon>
        <taxon>Xenotaenia</taxon>
    </lineage>
</organism>
<accession>A0ABV0WDM6</accession>
<feature type="transmembrane region" description="Helical" evidence="1">
    <location>
        <begin position="6"/>
        <end position="30"/>
    </location>
</feature>
<evidence type="ECO:0000256" key="1">
    <source>
        <dbReference type="SAM" id="Phobius"/>
    </source>
</evidence>
<dbReference type="Proteomes" id="UP001444071">
    <property type="component" value="Unassembled WGS sequence"/>
</dbReference>